<evidence type="ECO:0000313" key="2">
    <source>
        <dbReference type="EMBL" id="TBU32855.1"/>
    </source>
</evidence>
<accession>A0A4Q9MYL6</accession>
<sequence>MPLFTFWQGQGMPQGVTTLAMPGTHQAASQWIQAAQFQAPPQQQQPLVAPSAPTQPSLDDIVDAVVAKLEKNKHEIAPSHSNDKTVVDALKRGRGKGRTPREALEKLGDTHGYTNNMWKDYFLDRVEKLFPEALSTSATTIARSPRPGSTRTISRKPPSQTSLHGLAQYRRTASPTITSKNTSQHSAHTTGESSGERFGRNEDNADADDQSSSESSESSVNDLPPRHTAAYGVQVTEDDVRRMARYMYERRKVWAKYPSFTSRWAAFARRPENQKRSVDGWRSVERRREQDIQRYYNEYAAVRNKTGIPESGSKLNHIDTTTLPQQYRTRECTPRVSTSSSSRTIKEDILNSVFSRKRGAPSEAARSANTYGGSPVAKRIKKARVTKEPVELSSD</sequence>
<feature type="compositionally biased region" description="Polar residues" evidence="1">
    <location>
        <begin position="138"/>
        <end position="163"/>
    </location>
</feature>
<dbReference type="Proteomes" id="UP000292957">
    <property type="component" value="Unassembled WGS sequence"/>
</dbReference>
<reference evidence="2" key="1">
    <citation type="submission" date="2019-01" db="EMBL/GenBank/DDBJ databases">
        <title>Draft genome sequences of three monokaryotic isolates of the white-rot basidiomycete fungus Dichomitus squalens.</title>
        <authorList>
            <consortium name="DOE Joint Genome Institute"/>
            <person name="Lopez S.C."/>
            <person name="Andreopoulos B."/>
            <person name="Pangilinan J."/>
            <person name="Lipzen A."/>
            <person name="Riley R."/>
            <person name="Ahrendt S."/>
            <person name="Ng V."/>
            <person name="Barry K."/>
            <person name="Daum C."/>
            <person name="Grigoriev I.V."/>
            <person name="Hilden K.S."/>
            <person name="Makela M.R."/>
            <person name="de Vries R.P."/>
        </authorList>
    </citation>
    <scope>NUCLEOTIDE SEQUENCE [LARGE SCALE GENOMIC DNA]</scope>
    <source>
        <strain evidence="2">OM18370.1</strain>
    </source>
</reference>
<feature type="compositionally biased region" description="Basic and acidic residues" evidence="1">
    <location>
        <begin position="194"/>
        <end position="203"/>
    </location>
</feature>
<feature type="compositionally biased region" description="Polar residues" evidence="1">
    <location>
        <begin position="171"/>
        <end position="193"/>
    </location>
</feature>
<dbReference type="AlphaFoldDB" id="A0A4Q9MYL6"/>
<gene>
    <name evidence="2" type="ORF">BD311DRAFT_803550</name>
</gene>
<proteinExistence type="predicted"/>
<feature type="compositionally biased region" description="Basic and acidic residues" evidence="1">
    <location>
        <begin position="385"/>
        <end position="395"/>
    </location>
</feature>
<name>A0A4Q9MYL6_9APHY</name>
<protein>
    <submittedName>
        <fullName evidence="2">Uncharacterized protein</fullName>
    </submittedName>
</protein>
<feature type="region of interest" description="Disordered" evidence="1">
    <location>
        <begin position="357"/>
        <end position="395"/>
    </location>
</feature>
<dbReference type="EMBL" id="ML143393">
    <property type="protein sequence ID" value="TBU32855.1"/>
    <property type="molecule type" value="Genomic_DNA"/>
</dbReference>
<evidence type="ECO:0000256" key="1">
    <source>
        <dbReference type="SAM" id="MobiDB-lite"/>
    </source>
</evidence>
<feature type="region of interest" description="Disordered" evidence="1">
    <location>
        <begin position="138"/>
        <end position="234"/>
    </location>
</feature>
<organism evidence="2">
    <name type="scientific">Dichomitus squalens</name>
    <dbReference type="NCBI Taxonomy" id="114155"/>
    <lineage>
        <taxon>Eukaryota</taxon>
        <taxon>Fungi</taxon>
        <taxon>Dikarya</taxon>
        <taxon>Basidiomycota</taxon>
        <taxon>Agaricomycotina</taxon>
        <taxon>Agaricomycetes</taxon>
        <taxon>Polyporales</taxon>
        <taxon>Polyporaceae</taxon>
        <taxon>Dichomitus</taxon>
    </lineage>
</organism>